<evidence type="ECO:0000313" key="1">
    <source>
        <dbReference type="EMBL" id="KIT14708.1"/>
    </source>
</evidence>
<evidence type="ECO:0000313" key="2">
    <source>
        <dbReference type="Proteomes" id="UP000032232"/>
    </source>
</evidence>
<dbReference type="AlphaFoldDB" id="A0A0D1D3M6"/>
<dbReference type="PATRIC" id="fig|935700.4.peg.3678"/>
<dbReference type="OrthoDB" id="7597224at2"/>
<accession>A0A0D1D3M6</accession>
<organism evidence="1 2">
    <name type="scientific">Jannaschia aquimarina</name>
    <dbReference type="NCBI Taxonomy" id="935700"/>
    <lineage>
        <taxon>Bacteria</taxon>
        <taxon>Pseudomonadati</taxon>
        <taxon>Pseudomonadota</taxon>
        <taxon>Alphaproteobacteria</taxon>
        <taxon>Rhodobacterales</taxon>
        <taxon>Roseobacteraceae</taxon>
        <taxon>Jannaschia</taxon>
    </lineage>
</organism>
<keyword evidence="2" id="KW-1185">Reference proteome</keyword>
<proteinExistence type="predicted"/>
<sequence>MILYARGTATIQHGETAEQFQIYDDELEWEPIGGSERSMGQEAIYQAIVDHEELGELRWTVTEYPAGAENFKETDVGKHRIVSDFDYGLEHEPEFDDDYPASLYQRIKQFPDWAKSLTQSAMADHLVNWFQLYYEDPANETPYNGREGGYLYIHGGPYNAEEELRNNFESIVSERAIIEAVSRIEEDGTFDWAPSSQHRNMIDAMEEALAEQFDPEDYGFEDIAAIAAERKPVNVGREHELVTRAELLKQIAALKEALPKQAAHGGIGHNRPPAEFELEVEQQVDVTESLEVIEAELTSDQPDVEAVAKKSSLLHRVMGWIGSKLDTTAEAFCKSFGSTLGKSAVVLPAAILTSPYWGKLAALLVSLKDWLLLALGLS</sequence>
<reference evidence="1 2" key="1">
    <citation type="submission" date="2015-02" db="EMBL/GenBank/DDBJ databases">
        <title>Genome Sequence of Jannaschia aquimarina DSM28248, a member of the Roseobacter clade.</title>
        <authorList>
            <person name="Voget S."/>
            <person name="Daniel R."/>
        </authorList>
    </citation>
    <scope>NUCLEOTIDE SEQUENCE [LARGE SCALE GENOMIC DNA]</scope>
    <source>
        <strain evidence="1 2">GSW-M26</strain>
    </source>
</reference>
<dbReference type="Proteomes" id="UP000032232">
    <property type="component" value="Unassembled WGS sequence"/>
</dbReference>
<dbReference type="EMBL" id="JYFE01000067">
    <property type="protein sequence ID" value="KIT14708.1"/>
    <property type="molecule type" value="Genomic_DNA"/>
</dbReference>
<protein>
    <submittedName>
        <fullName evidence="1">Uncharacterized protein</fullName>
    </submittedName>
</protein>
<gene>
    <name evidence="1" type="ORF">jaqu_35700</name>
</gene>
<dbReference type="RefSeq" id="WP_043920335.1">
    <property type="nucleotide sequence ID" value="NZ_FZPF01000015.1"/>
</dbReference>
<comment type="caution">
    <text evidence="1">The sequence shown here is derived from an EMBL/GenBank/DDBJ whole genome shotgun (WGS) entry which is preliminary data.</text>
</comment>
<dbReference type="STRING" id="935700.jaqu_35700"/>
<name>A0A0D1D3M6_9RHOB</name>